<dbReference type="AlphaFoldDB" id="A0A3N0CPL1"/>
<accession>A0A3N0CPL1</accession>
<gene>
    <name evidence="1" type="ORF">EFK50_05480</name>
</gene>
<sequence length="216" mass="23320">MATDRLPPPPAYERPLVDPGLHVIEPGATLYRVFVSRSDRGPLDWNYDVAPIASGGRFDPTPGDRYPYLYGALDRTAAIVGTLRSLAAESPSGARVIARTEISTRAIQRFRVTQPVALLSLLSEADRARANAPATINVDRDRPSTRAWGNYFRQVTEPGISGIAYESAVLSDSAAGVSFVLWGDRLGDQVLEPLGRPEPIEGGPVAALEILRATLE</sequence>
<keyword evidence="2" id="KW-1185">Reference proteome</keyword>
<organism evidence="1 2">
    <name type="scientific">Nocardioides marmoriginsengisoli</name>
    <dbReference type="NCBI Taxonomy" id="661483"/>
    <lineage>
        <taxon>Bacteria</taxon>
        <taxon>Bacillati</taxon>
        <taxon>Actinomycetota</taxon>
        <taxon>Actinomycetes</taxon>
        <taxon>Propionibacteriales</taxon>
        <taxon>Nocardioidaceae</taxon>
        <taxon>Nocardioides</taxon>
    </lineage>
</organism>
<proteinExistence type="predicted"/>
<dbReference type="EMBL" id="RJSE01000003">
    <property type="protein sequence ID" value="RNL65407.1"/>
    <property type="molecule type" value="Genomic_DNA"/>
</dbReference>
<reference evidence="1 2" key="1">
    <citation type="submission" date="2018-11" db="EMBL/GenBank/DDBJ databases">
        <authorList>
            <person name="Li F."/>
        </authorList>
    </citation>
    <scope>NUCLEOTIDE SEQUENCE [LARGE SCALE GENOMIC DNA]</scope>
    <source>
        <strain evidence="1 2">Gsoil 097</strain>
    </source>
</reference>
<dbReference type="Proteomes" id="UP000267128">
    <property type="component" value="Unassembled WGS sequence"/>
</dbReference>
<dbReference type="RefSeq" id="WP_123226510.1">
    <property type="nucleotide sequence ID" value="NZ_RJSE01000003.1"/>
</dbReference>
<evidence type="ECO:0000313" key="2">
    <source>
        <dbReference type="Proteomes" id="UP000267128"/>
    </source>
</evidence>
<name>A0A3N0CPL1_9ACTN</name>
<dbReference type="OrthoDB" id="4258344at2"/>
<protein>
    <submittedName>
        <fullName evidence="1">RES domain-containing protein</fullName>
    </submittedName>
</protein>
<comment type="caution">
    <text evidence="1">The sequence shown here is derived from an EMBL/GenBank/DDBJ whole genome shotgun (WGS) entry which is preliminary data.</text>
</comment>
<evidence type="ECO:0000313" key="1">
    <source>
        <dbReference type="EMBL" id="RNL65407.1"/>
    </source>
</evidence>